<feature type="transmembrane region" description="Helical" evidence="8">
    <location>
        <begin position="6"/>
        <end position="27"/>
    </location>
</feature>
<dbReference type="OrthoDB" id="203099at2759"/>
<proteinExistence type="inferred from homology"/>
<dbReference type="PANTHER" id="PTHR21355">
    <property type="entry name" value="G-PROTEIN COUPLED RECEPTOR-ASSOCIATED PROTEIN LMBRD2"/>
    <property type="match status" value="1"/>
</dbReference>
<keyword evidence="4 8" id="KW-1133">Transmembrane helix</keyword>
<evidence type="ECO:0000313" key="9">
    <source>
        <dbReference type="EMBL" id="KAF2716256.1"/>
    </source>
</evidence>
<feature type="compositionally biased region" description="Low complexity" evidence="7">
    <location>
        <begin position="583"/>
        <end position="601"/>
    </location>
</feature>
<evidence type="ECO:0000256" key="7">
    <source>
        <dbReference type="SAM" id="MobiDB-lite"/>
    </source>
</evidence>
<evidence type="ECO:0000256" key="5">
    <source>
        <dbReference type="ARBA" id="ARBA00023136"/>
    </source>
</evidence>
<dbReference type="PANTHER" id="PTHR21355:SF0">
    <property type="entry name" value="G-PROTEIN COUPLED RECEPTOR-ASSOCIATED PROTEIN LMBRD2"/>
    <property type="match status" value="1"/>
</dbReference>
<protein>
    <submittedName>
        <fullName evidence="9">Uncharacterized protein</fullName>
    </submittedName>
</protein>
<evidence type="ECO:0000256" key="6">
    <source>
        <dbReference type="SAM" id="Coils"/>
    </source>
</evidence>
<feature type="transmembrane region" description="Helical" evidence="8">
    <location>
        <begin position="88"/>
        <end position="108"/>
    </location>
</feature>
<keyword evidence="6" id="KW-0175">Coiled coil</keyword>
<feature type="transmembrane region" description="Helical" evidence="8">
    <location>
        <begin position="476"/>
        <end position="503"/>
    </location>
</feature>
<feature type="compositionally biased region" description="Polar residues" evidence="7">
    <location>
        <begin position="572"/>
        <end position="582"/>
    </location>
</feature>
<evidence type="ECO:0000256" key="1">
    <source>
        <dbReference type="ARBA" id="ARBA00004141"/>
    </source>
</evidence>
<evidence type="ECO:0000256" key="2">
    <source>
        <dbReference type="ARBA" id="ARBA00010487"/>
    </source>
</evidence>
<comment type="caution">
    <text evidence="9">The sequence shown here is derived from an EMBL/GenBank/DDBJ whole genome shotgun (WGS) entry which is preliminary data.</text>
</comment>
<name>A0A9P4Q0J0_9PEZI</name>
<feature type="transmembrane region" description="Helical" evidence="8">
    <location>
        <begin position="158"/>
        <end position="176"/>
    </location>
</feature>
<comment type="similarity">
    <text evidence="2">Belongs to the LIMR family.</text>
</comment>
<dbReference type="Proteomes" id="UP000799441">
    <property type="component" value="Unassembled WGS sequence"/>
</dbReference>
<evidence type="ECO:0000256" key="4">
    <source>
        <dbReference type="ARBA" id="ARBA00022989"/>
    </source>
</evidence>
<accession>A0A9P4Q0J0</accession>
<dbReference type="InterPro" id="IPR051584">
    <property type="entry name" value="GPCR-associated_LMBR1"/>
</dbReference>
<evidence type="ECO:0000256" key="3">
    <source>
        <dbReference type="ARBA" id="ARBA00022692"/>
    </source>
</evidence>
<dbReference type="GO" id="GO:0016020">
    <property type="term" value="C:membrane"/>
    <property type="evidence" value="ECO:0007669"/>
    <property type="project" value="UniProtKB-SubCell"/>
</dbReference>
<dbReference type="Pfam" id="PF04791">
    <property type="entry name" value="LMBR1"/>
    <property type="match status" value="1"/>
</dbReference>
<feature type="transmembrane region" description="Helical" evidence="8">
    <location>
        <begin position="350"/>
        <end position="375"/>
    </location>
</feature>
<feature type="region of interest" description="Disordered" evidence="7">
    <location>
        <begin position="567"/>
        <end position="601"/>
    </location>
</feature>
<keyword evidence="5 8" id="KW-0472">Membrane</keyword>
<comment type="subcellular location">
    <subcellularLocation>
        <location evidence="1">Membrane</location>
        <topology evidence="1">Multi-pass membrane protein</topology>
    </subcellularLocation>
</comment>
<feature type="transmembrane region" description="Helical" evidence="8">
    <location>
        <begin position="395"/>
        <end position="416"/>
    </location>
</feature>
<organism evidence="9 10">
    <name type="scientific">Polychaeton citri CBS 116435</name>
    <dbReference type="NCBI Taxonomy" id="1314669"/>
    <lineage>
        <taxon>Eukaryota</taxon>
        <taxon>Fungi</taxon>
        <taxon>Dikarya</taxon>
        <taxon>Ascomycota</taxon>
        <taxon>Pezizomycotina</taxon>
        <taxon>Dothideomycetes</taxon>
        <taxon>Dothideomycetidae</taxon>
        <taxon>Capnodiales</taxon>
        <taxon>Capnodiaceae</taxon>
        <taxon>Polychaeton</taxon>
    </lineage>
</organism>
<dbReference type="EMBL" id="MU003884">
    <property type="protein sequence ID" value="KAF2716256.1"/>
    <property type="molecule type" value="Genomic_DNA"/>
</dbReference>
<keyword evidence="10" id="KW-1185">Reference proteome</keyword>
<gene>
    <name evidence="9" type="ORF">K431DRAFT_289568</name>
</gene>
<sequence length="716" mass="79256">MAASSIGSDIFALTSLAFVSLLALLVIRHYVPLRTTPGYLLLPVFLALALPCSIILLVPIDLASAAGEDGPSKAIWLPERVALVTWRITYWLTFMLTWFILPLLGEYCDSGFRDTRGRVLYSLRRNARYQLTVLACAILGLVYFILQNGFHLQSIKGMVMALAYGWGLILVIGLMGHGMVALPRRLYINADVARRLKRLQAKAPKLKDKLDDAGEELDGLEHTVMQLKQRKHGTSRELQEWIDELADTSLSESRPGARNASAFANQGIPAVVTERYLAELTRKLKRARHKKVRFVHEWARLCQQAQDTQTILDAASSGKLDFGRSPPGLGRIKLLTPTARYYLHARGLPVLRIGAAAVLAVASVLLICSEFAKGFKKGELSIVGLTVVHNNKVNFGGQLIASLWLFYMSTCALYAISDVKVWGNRALVVRQTYAESATWYSLQVAKLTVPLSYNFITLLPQAVYQETMFYRFLGNLINLTPLGSGFSSFFPCFILLPVLASAFNLYGRAGKLFGFGDVLEDESNDDQSPFSSGGWREGRALIEQEWHSQNREGGSANLGLSTRGASLDLESGTRSSPVISGTSTPLSHQQNQQQSRQPLLSSVSVAPQASNVNDLATARRQFNSVTNQEEEEDDDSPRHFYHDFTERVRNTFETTDRPEWVKDIGNVFKTPKWMQNEGDSGSAGFGGAGSSNSSNNNPFKKWFGGDDDGNEGRLRL</sequence>
<reference evidence="9" key="1">
    <citation type="journal article" date="2020" name="Stud. Mycol.">
        <title>101 Dothideomycetes genomes: a test case for predicting lifestyles and emergence of pathogens.</title>
        <authorList>
            <person name="Haridas S."/>
            <person name="Albert R."/>
            <person name="Binder M."/>
            <person name="Bloem J."/>
            <person name="Labutti K."/>
            <person name="Salamov A."/>
            <person name="Andreopoulos B."/>
            <person name="Baker S."/>
            <person name="Barry K."/>
            <person name="Bills G."/>
            <person name="Bluhm B."/>
            <person name="Cannon C."/>
            <person name="Castanera R."/>
            <person name="Culley D."/>
            <person name="Daum C."/>
            <person name="Ezra D."/>
            <person name="Gonzalez J."/>
            <person name="Henrissat B."/>
            <person name="Kuo A."/>
            <person name="Liang C."/>
            <person name="Lipzen A."/>
            <person name="Lutzoni F."/>
            <person name="Magnuson J."/>
            <person name="Mondo S."/>
            <person name="Nolan M."/>
            <person name="Ohm R."/>
            <person name="Pangilinan J."/>
            <person name="Park H.-J."/>
            <person name="Ramirez L."/>
            <person name="Alfaro M."/>
            <person name="Sun H."/>
            <person name="Tritt A."/>
            <person name="Yoshinaga Y."/>
            <person name="Zwiers L.-H."/>
            <person name="Turgeon B."/>
            <person name="Goodwin S."/>
            <person name="Spatafora J."/>
            <person name="Crous P."/>
            <person name="Grigoriev I."/>
        </authorList>
    </citation>
    <scope>NUCLEOTIDE SEQUENCE</scope>
    <source>
        <strain evidence="9">CBS 116435</strain>
    </source>
</reference>
<feature type="region of interest" description="Disordered" evidence="7">
    <location>
        <begin position="672"/>
        <end position="716"/>
    </location>
</feature>
<feature type="transmembrane region" description="Helical" evidence="8">
    <location>
        <begin position="129"/>
        <end position="146"/>
    </location>
</feature>
<keyword evidence="3 8" id="KW-0812">Transmembrane</keyword>
<dbReference type="AlphaFoldDB" id="A0A9P4Q0J0"/>
<feature type="transmembrane region" description="Helical" evidence="8">
    <location>
        <begin position="39"/>
        <end position="60"/>
    </location>
</feature>
<dbReference type="InterPro" id="IPR006876">
    <property type="entry name" value="LMBR1-like_membr_prot"/>
</dbReference>
<evidence type="ECO:0000313" key="10">
    <source>
        <dbReference type="Proteomes" id="UP000799441"/>
    </source>
</evidence>
<feature type="coiled-coil region" evidence="6">
    <location>
        <begin position="189"/>
        <end position="244"/>
    </location>
</feature>
<evidence type="ECO:0000256" key="8">
    <source>
        <dbReference type="SAM" id="Phobius"/>
    </source>
</evidence>